<dbReference type="Proteomes" id="UP000247409">
    <property type="component" value="Unassembled WGS sequence"/>
</dbReference>
<dbReference type="OrthoDB" id="364892at2759"/>
<dbReference type="GO" id="GO:0003924">
    <property type="term" value="F:GTPase activity"/>
    <property type="evidence" value="ECO:0007669"/>
    <property type="project" value="InterPro"/>
</dbReference>
<dbReference type="EMBL" id="NBIV01000427">
    <property type="protein sequence ID" value="PXF39823.1"/>
    <property type="molecule type" value="Genomic_DNA"/>
</dbReference>
<keyword evidence="3" id="KW-1185">Reference proteome</keyword>
<dbReference type="InterPro" id="IPR006298">
    <property type="entry name" value="BipA"/>
</dbReference>
<dbReference type="SUPFAM" id="SSF54980">
    <property type="entry name" value="EF-G C-terminal domain-like"/>
    <property type="match status" value="2"/>
</dbReference>
<dbReference type="Pfam" id="PF00679">
    <property type="entry name" value="EFG_C"/>
    <property type="match status" value="1"/>
</dbReference>
<dbReference type="GO" id="GO:1990904">
    <property type="term" value="C:ribonucleoprotein complex"/>
    <property type="evidence" value="ECO:0007669"/>
    <property type="project" value="TreeGrafter"/>
</dbReference>
<dbReference type="InterPro" id="IPR042116">
    <property type="entry name" value="TypA/BipA_C"/>
</dbReference>
<evidence type="ECO:0000259" key="1">
    <source>
        <dbReference type="PROSITE" id="PS51722"/>
    </source>
</evidence>
<comment type="caution">
    <text evidence="2">The sequence shown here is derived from an EMBL/GenBank/DDBJ whole genome shotgun (WGS) entry which is preliminary data.</text>
</comment>
<dbReference type="InterPro" id="IPR005225">
    <property type="entry name" value="Small_GTP-bd"/>
</dbReference>
<dbReference type="InterPro" id="IPR035651">
    <property type="entry name" value="BipA_V"/>
</dbReference>
<dbReference type="InterPro" id="IPR000795">
    <property type="entry name" value="T_Tr_GTP-bd_dom"/>
</dbReference>
<dbReference type="Gene3D" id="3.40.50.300">
    <property type="entry name" value="P-loop containing nucleotide triphosphate hydrolases"/>
    <property type="match status" value="1"/>
</dbReference>
<dbReference type="InterPro" id="IPR048876">
    <property type="entry name" value="BipA_C"/>
</dbReference>
<dbReference type="PANTHER" id="PTHR42908:SF8">
    <property type="entry name" value="TR-TYPE G DOMAIN-CONTAINING PROTEIN"/>
    <property type="match status" value="1"/>
</dbReference>
<dbReference type="FunFam" id="3.40.50.300:FF:000055">
    <property type="entry name" value="GTP-binding protein TypA"/>
    <property type="match status" value="1"/>
</dbReference>
<dbReference type="InterPro" id="IPR031157">
    <property type="entry name" value="G_TR_CS"/>
</dbReference>
<dbReference type="SUPFAM" id="SSF52540">
    <property type="entry name" value="P-loop containing nucleoside triphosphate hydrolases"/>
    <property type="match status" value="1"/>
</dbReference>
<dbReference type="PANTHER" id="PTHR42908">
    <property type="entry name" value="TRANSLATION ELONGATION FACTOR-RELATED"/>
    <property type="match status" value="1"/>
</dbReference>
<organism evidence="2 3">
    <name type="scientific">Gracilariopsis chorda</name>
    <dbReference type="NCBI Taxonomy" id="448386"/>
    <lineage>
        <taxon>Eukaryota</taxon>
        <taxon>Rhodophyta</taxon>
        <taxon>Florideophyceae</taxon>
        <taxon>Rhodymeniophycidae</taxon>
        <taxon>Gracilariales</taxon>
        <taxon>Gracilariaceae</taxon>
        <taxon>Gracilariopsis</taxon>
    </lineage>
</organism>
<evidence type="ECO:0000313" key="3">
    <source>
        <dbReference type="Proteomes" id="UP000247409"/>
    </source>
</evidence>
<dbReference type="SUPFAM" id="SSF50447">
    <property type="entry name" value="Translation proteins"/>
    <property type="match status" value="1"/>
</dbReference>
<dbReference type="InterPro" id="IPR047041">
    <property type="entry name" value="BipA_GTP-bd_dom"/>
</dbReference>
<proteinExistence type="predicted"/>
<dbReference type="InterPro" id="IPR027417">
    <property type="entry name" value="P-loop_NTPase"/>
</dbReference>
<dbReference type="AlphaFoldDB" id="A0A2V3ICL3"/>
<dbReference type="Pfam" id="PF03144">
    <property type="entry name" value="GTP_EFTU_D2"/>
    <property type="match status" value="1"/>
</dbReference>
<dbReference type="FunFam" id="2.40.50.250:FF:000001">
    <property type="entry name" value="GTP-binding protein TypA"/>
    <property type="match status" value="1"/>
</dbReference>
<name>A0A2V3ICL3_9FLOR</name>
<dbReference type="InterPro" id="IPR035647">
    <property type="entry name" value="EFG_III/V"/>
</dbReference>
<dbReference type="Gene3D" id="3.30.70.240">
    <property type="match status" value="1"/>
</dbReference>
<gene>
    <name evidence="2" type="ORF">BWQ96_10464</name>
</gene>
<dbReference type="InterPro" id="IPR009000">
    <property type="entry name" value="Transl_B-barrel_sf"/>
</dbReference>
<dbReference type="Gene3D" id="3.30.70.870">
    <property type="entry name" value="Elongation Factor G (Translational Gtpase), domain 3"/>
    <property type="match status" value="1"/>
</dbReference>
<dbReference type="CDD" id="cd01891">
    <property type="entry name" value="TypA_BipA"/>
    <property type="match status" value="1"/>
</dbReference>
<dbReference type="Pfam" id="PF21018">
    <property type="entry name" value="BipA_C"/>
    <property type="match status" value="1"/>
</dbReference>
<dbReference type="GO" id="GO:0005829">
    <property type="term" value="C:cytosol"/>
    <property type="evidence" value="ECO:0007669"/>
    <property type="project" value="TreeGrafter"/>
</dbReference>
<dbReference type="PRINTS" id="PR00315">
    <property type="entry name" value="ELONGATNFCT"/>
</dbReference>
<dbReference type="CDD" id="cd03691">
    <property type="entry name" value="BipA_TypA_II"/>
    <property type="match status" value="1"/>
</dbReference>
<dbReference type="InterPro" id="IPR004161">
    <property type="entry name" value="EFTu-like_2"/>
</dbReference>
<dbReference type="NCBIfam" id="TIGR00231">
    <property type="entry name" value="small_GTP"/>
    <property type="match status" value="1"/>
</dbReference>
<dbReference type="STRING" id="448386.A0A2V3ICL3"/>
<feature type="domain" description="Tr-type G" evidence="1">
    <location>
        <begin position="46"/>
        <end position="238"/>
    </location>
</feature>
<dbReference type="Gene3D" id="2.40.50.250">
    <property type="entry name" value="bipa protein"/>
    <property type="match status" value="1"/>
</dbReference>
<dbReference type="GO" id="GO:0005525">
    <property type="term" value="F:GTP binding"/>
    <property type="evidence" value="ECO:0007669"/>
    <property type="project" value="InterPro"/>
</dbReference>
<dbReference type="CDD" id="cd03710">
    <property type="entry name" value="BipA_TypA_C"/>
    <property type="match status" value="1"/>
</dbReference>
<protein>
    <submittedName>
        <fullName evidence="2">GTP-binding protein TypA/BipA-like</fullName>
    </submittedName>
</protein>
<dbReference type="NCBIfam" id="TIGR01394">
    <property type="entry name" value="TypA_BipA"/>
    <property type="match status" value="1"/>
</dbReference>
<dbReference type="PROSITE" id="PS51722">
    <property type="entry name" value="G_TR_2"/>
    <property type="match status" value="1"/>
</dbReference>
<dbReference type="FunFam" id="3.30.70.240:FF:000002">
    <property type="entry name" value="GTP-binding protein TypA"/>
    <property type="match status" value="1"/>
</dbReference>
<evidence type="ECO:0000313" key="2">
    <source>
        <dbReference type="EMBL" id="PXF39823.1"/>
    </source>
</evidence>
<dbReference type="Gene3D" id="2.40.30.10">
    <property type="entry name" value="Translation factors"/>
    <property type="match status" value="1"/>
</dbReference>
<dbReference type="PROSITE" id="PS00301">
    <property type="entry name" value="G_TR_1"/>
    <property type="match status" value="1"/>
</dbReference>
<dbReference type="InterPro" id="IPR047042">
    <property type="entry name" value="BipA_II"/>
</dbReference>
<reference evidence="2 3" key="1">
    <citation type="journal article" date="2018" name="Mol. Biol. Evol.">
        <title>Analysis of the draft genome of the red seaweed Gracilariopsis chorda provides insights into genome size evolution in Rhodophyta.</title>
        <authorList>
            <person name="Lee J."/>
            <person name="Yang E.C."/>
            <person name="Graf L."/>
            <person name="Yang J.H."/>
            <person name="Qiu H."/>
            <person name="Zel Zion U."/>
            <person name="Chan C.X."/>
            <person name="Stephens T.G."/>
            <person name="Weber A.P.M."/>
            <person name="Boo G.H."/>
            <person name="Boo S.M."/>
            <person name="Kim K.M."/>
            <person name="Shin Y."/>
            <person name="Jung M."/>
            <person name="Lee S.J."/>
            <person name="Yim H.S."/>
            <person name="Lee J.H."/>
            <person name="Bhattacharya D."/>
            <person name="Yoon H.S."/>
        </authorList>
    </citation>
    <scope>NUCLEOTIDE SEQUENCE [LARGE SCALE GENOMIC DNA]</scope>
    <source>
        <strain evidence="2 3">SKKU-2015</strain>
        <tissue evidence="2">Whole body</tissue>
    </source>
</reference>
<accession>A0A2V3ICL3</accession>
<dbReference type="Pfam" id="PF00009">
    <property type="entry name" value="GTP_EFTU"/>
    <property type="match status" value="1"/>
</dbReference>
<dbReference type="InterPro" id="IPR000640">
    <property type="entry name" value="EFG_V-like"/>
</dbReference>
<sequence length="659" mass="71882">MFTSAEMSRNSLKLIRSVGLQHYRSRVHSFCAQAAAFSPEPVRDPSKVRNAAIIAHVDHGKSTLCDKILRDCSIQVREERIMDSGDLERERGITITSKVTTAEYKDYLINVVDSPGHSDFGGEVERILGMVDGAVLLVDATEGPMAQTKFVLSKALALNLKPLVVINKIDRDTARPDAVESELFDLFASLDASEEQLDFTTVYASAKEGWASLSLDEGRDRGITPLLDKIVELVPPPNVSLNESFSFVITMLSRDPFLGRMATGKVFSGVAKVGDVVHVVSRDGVRKANARITKITASRGLKREEVQLASAGDIVSLAGISDMAVGDTVAFPSPNATPADCANLEVSTIKPLWAPAIDPPTVSVTVSVNDSPLAGKEGEVLTSQKLAEWLHTEAENNVSIAVEHDEMTDGLEVKGRGELQLGILVETLRREGAELALSPPRVLTKEDREGNLLEPLEELHIEVDDEHSGMIIEKLSERQASLVDVRPVLGGRTRISFLCPSRGLLGYRQVFTQDTRGTGIMNRIFAEWAPAKASLKSSVARKGMLVSMASGVTSAHALAALEARGTLFVGPREPVYTGMIIGENSRDMDIDVNPVKAKQLTNFRTHQKDDTFRLSPPRLFSLEAAMSYVTASEKVEVTPKSIRMRKRVLDPAERARKKI</sequence>